<dbReference type="InterPro" id="IPR036388">
    <property type="entry name" value="WH-like_DNA-bd_sf"/>
</dbReference>
<proteinExistence type="predicted"/>
<feature type="coiled-coil region" evidence="1">
    <location>
        <begin position="601"/>
        <end position="628"/>
    </location>
</feature>
<dbReference type="InterPro" id="IPR030392">
    <property type="entry name" value="S74_ICA"/>
</dbReference>
<evidence type="ECO:0000256" key="1">
    <source>
        <dbReference type="SAM" id="Coils"/>
    </source>
</evidence>
<keyword evidence="1" id="KW-0175">Coiled coil</keyword>
<name>A0ABW6D585_9BACT</name>
<evidence type="ECO:0000313" key="4">
    <source>
        <dbReference type="EMBL" id="MFD3293381.1"/>
    </source>
</evidence>
<feature type="domain" description="Peptidase S74" evidence="3">
    <location>
        <begin position="520"/>
        <end position="615"/>
    </location>
</feature>
<evidence type="ECO:0000259" key="3">
    <source>
        <dbReference type="PROSITE" id="PS51688"/>
    </source>
</evidence>
<gene>
    <name evidence="4" type="ORF">SKC35_06760</name>
</gene>
<evidence type="ECO:0000313" key="5">
    <source>
        <dbReference type="Proteomes" id="UP001598112"/>
    </source>
</evidence>
<comment type="caution">
    <text evidence="4">The sequence shown here is derived from an EMBL/GenBank/DDBJ whole genome shotgun (WGS) entry which is preliminary data.</text>
</comment>
<sequence length="630" mass="67791">MKKTLFFLLISLNVFAQTGIGTTTPDASAKLEVASSNKGFLPPRVALTATNSASPITSPANGLMVFNTATTGASPFNVLPGYYYWDGVGLKWVSLSTTVGNVQNQGIFRSTANTAVNSIVSSWNSRFNNIAAGDLTITSNTTFALANGIYKIEWALPYQSSNTYNIIQLQENMSGTWNALLNDAGYSTLGNGGNTDWGGGTFAADIVDCSSSTRTFRFFNLDIYRQLYYGATFIITKLNPSITTSTTADNLGNHTATKNIQLGGNYLSNDGGNEGISVDNLGKVGIGNNAPTQTLDVTGTGKFSTSLINAGARTYLGKDGSNMHWFATTDAVVESNNLAYGFESNGSSIQSHKWYTGGTSKMQLLSNGKLGLGTASPATTLHIENANTFGTDPSNTTSPSLYILNTNNTSSSAHASALIRTAGLTGGKPYLGFDIVGQFGYSMGINNSSDQFIINTDWNFNTSTASSNALIINNAGQSRVIIPYSGGSYQNDWPSGWGGGLATYDISASAIYYNSLVQRSDRRLKNTIADINNDVKTNYLKLRPVTYYWNQDKPRDTSLQYGLIAQEVETLFPEIVLTATDSGQTKSINYQALHALSLKVIQTQQTEIEELKQKQLDLEGRLKLLESKIK</sequence>
<dbReference type="Gene3D" id="1.10.10.10">
    <property type="entry name" value="Winged helix-like DNA-binding domain superfamily/Winged helix DNA-binding domain"/>
    <property type="match status" value="1"/>
</dbReference>
<reference evidence="4 5" key="1">
    <citation type="submission" date="2024-03" db="EMBL/GenBank/DDBJ databases">
        <title>Aquirufa genome sequencing.</title>
        <authorList>
            <person name="Pitt A."/>
            <person name="Hahn M.W."/>
        </authorList>
    </citation>
    <scope>NUCLEOTIDE SEQUENCE [LARGE SCALE GENOMIC DNA]</scope>
    <source>
        <strain evidence="4 5">KTFRIE-69F</strain>
    </source>
</reference>
<protein>
    <submittedName>
        <fullName evidence="4">Tail fiber domain-containing protein</fullName>
    </submittedName>
</protein>
<evidence type="ECO:0000256" key="2">
    <source>
        <dbReference type="SAM" id="SignalP"/>
    </source>
</evidence>
<accession>A0ABW6D585</accession>
<organism evidence="4 5">
    <name type="scientific">Aquirufa originis</name>
    <dbReference type="NCBI Taxonomy" id="3096514"/>
    <lineage>
        <taxon>Bacteria</taxon>
        <taxon>Pseudomonadati</taxon>
        <taxon>Bacteroidota</taxon>
        <taxon>Cytophagia</taxon>
        <taxon>Cytophagales</taxon>
        <taxon>Flectobacillaceae</taxon>
        <taxon>Aquirufa</taxon>
    </lineage>
</organism>
<feature type="chain" id="PRO_5045891188" evidence="2">
    <location>
        <begin position="17"/>
        <end position="630"/>
    </location>
</feature>
<dbReference type="RefSeq" id="WP_377978632.1">
    <property type="nucleotide sequence ID" value="NZ_JBBKXY010000002.1"/>
</dbReference>
<feature type="signal peptide" evidence="2">
    <location>
        <begin position="1"/>
        <end position="16"/>
    </location>
</feature>
<keyword evidence="5" id="KW-1185">Reference proteome</keyword>
<dbReference type="EMBL" id="JBBKXY010000002">
    <property type="protein sequence ID" value="MFD3293381.1"/>
    <property type="molecule type" value="Genomic_DNA"/>
</dbReference>
<dbReference type="PROSITE" id="PS51688">
    <property type="entry name" value="ICA"/>
    <property type="match status" value="1"/>
</dbReference>
<dbReference type="Proteomes" id="UP001598112">
    <property type="component" value="Unassembled WGS sequence"/>
</dbReference>
<dbReference type="Pfam" id="PF13884">
    <property type="entry name" value="Peptidase_S74"/>
    <property type="match status" value="1"/>
</dbReference>
<keyword evidence="2" id="KW-0732">Signal</keyword>